<reference evidence="2 3" key="1">
    <citation type="submission" date="2017-04" db="EMBL/GenBank/DDBJ databases">
        <title>Genomic insights into metabolism of Thermodesulfobium acidiphilum.</title>
        <authorList>
            <person name="Toshchakov S.V."/>
            <person name="Frolov E.N."/>
            <person name="Kublanov I.V."/>
            <person name="Samarov N.I."/>
            <person name="Novikov A."/>
            <person name="Lebedinsky A.V."/>
            <person name="Bonch-Osmolovskaya E.A."/>
            <person name="Chernyh N.A."/>
        </authorList>
    </citation>
    <scope>NUCLEOTIDE SEQUENCE [LARGE SCALE GENOMIC DNA]</scope>
    <source>
        <strain evidence="2 3">3127-1</strain>
    </source>
</reference>
<dbReference type="SUPFAM" id="SSF82171">
    <property type="entry name" value="DPP6 N-terminal domain-like"/>
    <property type="match status" value="1"/>
</dbReference>
<gene>
    <name evidence="2" type="ORF">TDSAC_1391</name>
</gene>
<proteinExistence type="predicted"/>
<sequence>MRKLLYILFAFLFFAILGTNSAFANIELIGPGKPNPPGDYISNLNPVLIWSSDKDSSYFKVAIYLEDNNSLAPKIVREWLFIKGTSIRVPDGVLSPNNTYFWTVTDMQNSTTNNYLYFTTVNPIIVKILEPGSETFPGFFVNPDDLKFIWRSENADKINLIVLRIEKEGKTTILSKEFNSKENEFDVSSNPDIKKLFTSGDYEYYIVATSGSNTKVTSSKFFRIK</sequence>
<keyword evidence="1" id="KW-0732">Signal</keyword>
<evidence type="ECO:0000313" key="3">
    <source>
        <dbReference type="Proteomes" id="UP000244792"/>
    </source>
</evidence>
<evidence type="ECO:0000313" key="2">
    <source>
        <dbReference type="EMBL" id="AWB10731.1"/>
    </source>
</evidence>
<protein>
    <recommendedName>
        <fullName evidence="4">SbsA Ig-like domain-containing protein</fullName>
    </recommendedName>
</protein>
<dbReference type="OrthoDB" id="9821693at2"/>
<dbReference type="Proteomes" id="UP000244792">
    <property type="component" value="Chromosome"/>
</dbReference>
<evidence type="ECO:0008006" key="4">
    <source>
        <dbReference type="Google" id="ProtNLM"/>
    </source>
</evidence>
<dbReference type="AlphaFoldDB" id="A0A2R4W1P7"/>
<keyword evidence="3" id="KW-1185">Reference proteome</keyword>
<name>A0A2R4W1P7_THEAF</name>
<evidence type="ECO:0000256" key="1">
    <source>
        <dbReference type="SAM" id="SignalP"/>
    </source>
</evidence>
<dbReference type="RefSeq" id="WP_108309514.1">
    <property type="nucleotide sequence ID" value="NZ_CP020921.1"/>
</dbReference>
<accession>A0A2R4W1P7</accession>
<dbReference type="KEGG" id="taci:TDSAC_1391"/>
<feature type="chain" id="PRO_5015343628" description="SbsA Ig-like domain-containing protein" evidence="1">
    <location>
        <begin position="25"/>
        <end position="225"/>
    </location>
</feature>
<dbReference type="EMBL" id="CP020921">
    <property type="protein sequence ID" value="AWB10731.1"/>
    <property type="molecule type" value="Genomic_DNA"/>
</dbReference>
<organism evidence="2 3">
    <name type="scientific">Thermodesulfobium acidiphilum</name>
    <dbReference type="NCBI Taxonomy" id="1794699"/>
    <lineage>
        <taxon>Bacteria</taxon>
        <taxon>Pseudomonadati</taxon>
        <taxon>Thermodesulfobiota</taxon>
        <taxon>Thermodesulfobiia</taxon>
        <taxon>Thermodesulfobiales</taxon>
        <taxon>Thermodesulfobiaceae</taxon>
        <taxon>Thermodesulfobium</taxon>
    </lineage>
</organism>
<feature type="signal peptide" evidence="1">
    <location>
        <begin position="1"/>
        <end position="24"/>
    </location>
</feature>